<dbReference type="STRING" id="1548547.BA177_07015"/>
<protein>
    <submittedName>
        <fullName evidence="2">Uncharacterized protein</fullName>
    </submittedName>
</protein>
<name>A0A193LEU8_9GAMM</name>
<evidence type="ECO:0000313" key="3">
    <source>
        <dbReference type="Proteomes" id="UP000092695"/>
    </source>
</evidence>
<proteinExistence type="predicted"/>
<accession>A0A193LEU8</accession>
<dbReference type="EMBL" id="CP016268">
    <property type="protein sequence ID" value="ANO50993.1"/>
    <property type="molecule type" value="Genomic_DNA"/>
</dbReference>
<dbReference type="Proteomes" id="UP000092695">
    <property type="component" value="Chromosome"/>
</dbReference>
<keyword evidence="1" id="KW-0175">Coiled coil</keyword>
<feature type="coiled-coil region" evidence="1">
    <location>
        <begin position="157"/>
        <end position="198"/>
    </location>
</feature>
<reference evidence="2 3" key="1">
    <citation type="submission" date="2016-06" db="EMBL/GenBank/DDBJ databases">
        <title>Complete genome sequence of a deep-branching marine Gamma Proteobacterium Woeseia oceani type strain XK5.</title>
        <authorList>
            <person name="Mu D."/>
            <person name="Du Z."/>
        </authorList>
    </citation>
    <scope>NUCLEOTIDE SEQUENCE [LARGE SCALE GENOMIC DNA]</scope>
    <source>
        <strain evidence="2 3">XK5</strain>
    </source>
</reference>
<keyword evidence="3" id="KW-1185">Reference proteome</keyword>
<evidence type="ECO:0000313" key="2">
    <source>
        <dbReference type="EMBL" id="ANO50993.1"/>
    </source>
</evidence>
<sequence length="206" mass="22574">MLQRALSVVLLTTALNGCAQMDELLRGQRANVSDDPAAATGAPDTDTYVQELYALANGDPATQTEILADAETTAALTPNPSSRLRLALVLATPGHAETDEDRAQDILRDLLSQTELLTSGEIALATVHLRSVEQRLMLSQETARLREQSSRTADTEQRAVEQRLARVEAENRDLRKSLAEAEQKLEAITTIERSIREQTENGNNQQ</sequence>
<evidence type="ECO:0000256" key="1">
    <source>
        <dbReference type="SAM" id="Coils"/>
    </source>
</evidence>
<gene>
    <name evidence="2" type="ORF">BA177_07015</name>
</gene>
<dbReference type="AlphaFoldDB" id="A0A193LEU8"/>
<dbReference type="KEGG" id="woc:BA177_07015"/>
<organism evidence="2 3">
    <name type="scientific">Woeseia oceani</name>
    <dbReference type="NCBI Taxonomy" id="1548547"/>
    <lineage>
        <taxon>Bacteria</taxon>
        <taxon>Pseudomonadati</taxon>
        <taxon>Pseudomonadota</taxon>
        <taxon>Gammaproteobacteria</taxon>
        <taxon>Woeseiales</taxon>
        <taxon>Woeseiaceae</taxon>
        <taxon>Woeseia</taxon>
    </lineage>
</organism>